<organism evidence="2 3">
    <name type="scientific">Minwuia thermotolerans</name>
    <dbReference type="NCBI Taxonomy" id="2056226"/>
    <lineage>
        <taxon>Bacteria</taxon>
        <taxon>Pseudomonadati</taxon>
        <taxon>Pseudomonadota</taxon>
        <taxon>Alphaproteobacteria</taxon>
        <taxon>Minwuiales</taxon>
        <taxon>Minwuiaceae</taxon>
        <taxon>Minwuia</taxon>
    </lineage>
</organism>
<keyword evidence="3" id="KW-1185">Reference proteome</keyword>
<sequence length="103" mass="11115">MELREIAHARAGDKGDTSNISLWVFDPADWGLVRGQVTAEAVKAHFGAQVKGRVTRYELPHLHGLNFVLEGALDGGVNGSLNLDGHGKSWSAILLALEIEVDQ</sequence>
<name>A0A2M9FW00_9PROT</name>
<accession>A0A2M9FW00</accession>
<dbReference type="Pfam" id="PF23544">
    <property type="entry name" value="AtuA_ferredoxin"/>
    <property type="match status" value="1"/>
</dbReference>
<dbReference type="PANTHER" id="PTHR47585">
    <property type="match status" value="1"/>
</dbReference>
<feature type="domain" description="AtuA-like ferredoxin-fold" evidence="1">
    <location>
        <begin position="1"/>
        <end position="99"/>
    </location>
</feature>
<dbReference type="EMBL" id="PHIG01000063">
    <property type="protein sequence ID" value="PJK27646.1"/>
    <property type="molecule type" value="Genomic_DNA"/>
</dbReference>
<gene>
    <name evidence="2" type="ORF">CVT23_21700</name>
</gene>
<dbReference type="OrthoDB" id="21390at2"/>
<reference evidence="2 3" key="1">
    <citation type="submission" date="2017-11" db="EMBL/GenBank/DDBJ databases">
        <title>Draft genome sequence of Rhizobiales bacterium SY3-13.</title>
        <authorList>
            <person name="Sun C."/>
        </authorList>
    </citation>
    <scope>NUCLEOTIDE SEQUENCE [LARGE SCALE GENOMIC DNA]</scope>
    <source>
        <strain evidence="2 3">SY3-13</strain>
    </source>
</reference>
<evidence type="ECO:0000259" key="1">
    <source>
        <dbReference type="Pfam" id="PF23544"/>
    </source>
</evidence>
<evidence type="ECO:0000313" key="3">
    <source>
        <dbReference type="Proteomes" id="UP000229498"/>
    </source>
</evidence>
<comment type="caution">
    <text evidence="2">The sequence shown here is derived from an EMBL/GenBank/DDBJ whole genome shotgun (WGS) entry which is preliminary data.</text>
</comment>
<dbReference type="Proteomes" id="UP000229498">
    <property type="component" value="Unassembled WGS sequence"/>
</dbReference>
<protein>
    <recommendedName>
        <fullName evidence="1">AtuA-like ferredoxin-fold domain-containing protein</fullName>
    </recommendedName>
</protein>
<dbReference type="AlphaFoldDB" id="A0A2M9FW00"/>
<proteinExistence type="predicted"/>
<evidence type="ECO:0000313" key="2">
    <source>
        <dbReference type="EMBL" id="PJK27646.1"/>
    </source>
</evidence>
<dbReference type="PANTHER" id="PTHR47585:SF2">
    <property type="entry name" value="DUF1446 DOMAIN PROTEIN (AFU_ORTHOLOGUE AFUA_6G11420)"/>
    <property type="match status" value="1"/>
</dbReference>
<dbReference type="InterPro" id="IPR056362">
    <property type="entry name" value="AtuA-like_ferredoxin_dom"/>
</dbReference>